<organism evidence="7 8">
    <name type="scientific">Dimorphilus gyrociliatus</name>
    <dbReference type="NCBI Taxonomy" id="2664684"/>
    <lineage>
        <taxon>Eukaryota</taxon>
        <taxon>Metazoa</taxon>
        <taxon>Spiralia</taxon>
        <taxon>Lophotrochozoa</taxon>
        <taxon>Annelida</taxon>
        <taxon>Polychaeta</taxon>
        <taxon>Polychaeta incertae sedis</taxon>
        <taxon>Dinophilidae</taxon>
        <taxon>Dimorphilus</taxon>
    </lineage>
</organism>
<name>A0A7I8WFC8_9ANNE</name>
<protein>
    <submittedName>
        <fullName evidence="7">DgyrCDS14860</fullName>
    </submittedName>
</protein>
<dbReference type="PANTHER" id="PTHR24252">
    <property type="entry name" value="ACROSIN-RELATED"/>
    <property type="match status" value="1"/>
</dbReference>
<dbReference type="InterPro" id="IPR001314">
    <property type="entry name" value="Peptidase_S1A"/>
</dbReference>
<proteinExistence type="predicted"/>
<dbReference type="PROSITE" id="PS00134">
    <property type="entry name" value="TRYPSIN_HIS"/>
    <property type="match status" value="1"/>
</dbReference>
<feature type="domain" description="Peptidase S1" evidence="6">
    <location>
        <begin position="41"/>
        <end position="268"/>
    </location>
</feature>
<keyword evidence="4" id="KW-0378">Hydrolase</keyword>
<dbReference type="Gene3D" id="2.40.10.10">
    <property type="entry name" value="Trypsin-like serine proteases"/>
    <property type="match status" value="1"/>
</dbReference>
<accession>A0A7I8WFC8</accession>
<dbReference type="GO" id="GO:0051604">
    <property type="term" value="P:protein maturation"/>
    <property type="evidence" value="ECO:0007669"/>
    <property type="project" value="UniProtKB-ARBA"/>
</dbReference>
<dbReference type="InterPro" id="IPR033116">
    <property type="entry name" value="TRYPSIN_SER"/>
</dbReference>
<dbReference type="OrthoDB" id="10012881at2759"/>
<evidence type="ECO:0000259" key="6">
    <source>
        <dbReference type="PROSITE" id="PS50240"/>
    </source>
</evidence>
<evidence type="ECO:0000256" key="2">
    <source>
        <dbReference type="ARBA" id="ARBA00022525"/>
    </source>
</evidence>
<dbReference type="EMBL" id="CAJFCJ010000092">
    <property type="protein sequence ID" value="CAD5126830.1"/>
    <property type="molecule type" value="Genomic_DNA"/>
</dbReference>
<dbReference type="GO" id="GO:0005576">
    <property type="term" value="C:extracellular region"/>
    <property type="evidence" value="ECO:0007669"/>
    <property type="project" value="UniProtKB-SubCell"/>
</dbReference>
<sequence>MKALLILLFLSYTTAQWLSECGRSKYPNPAPEQRSDKFDRIVGGWEARANEFPYQLSLRVFESHVCGAVVINSNWALSAAHCTPIGSFNGLIIVAGAHNRSNPLNNEQRSNILTVINHERYTNPLRHSNDISLLQLANSLELNDNVAAACSPRLTDYVNVIATSSGWGATVSGGPIPHVLRYTNVEIWSNSRCNASYPGSIDESMVCASTPGRDICQGDSGGPLAYNNNGRFEVVGLASWGRGCAEPGNPGVYARVASKLEWIRENTERRPIQIG</sequence>
<evidence type="ECO:0000256" key="1">
    <source>
        <dbReference type="ARBA" id="ARBA00004613"/>
    </source>
</evidence>
<dbReference type="CDD" id="cd00190">
    <property type="entry name" value="Tryp_SPc"/>
    <property type="match status" value="1"/>
</dbReference>
<dbReference type="InterPro" id="IPR018114">
    <property type="entry name" value="TRYPSIN_HIS"/>
</dbReference>
<gene>
    <name evidence="7" type="ORF">DGYR_LOCUS14053</name>
</gene>
<keyword evidence="5" id="KW-0732">Signal</keyword>
<dbReference type="PROSITE" id="PS00135">
    <property type="entry name" value="TRYPSIN_SER"/>
    <property type="match status" value="1"/>
</dbReference>
<keyword evidence="4" id="KW-0645">Protease</keyword>
<keyword evidence="3" id="KW-1015">Disulfide bond</keyword>
<keyword evidence="2" id="KW-0964">Secreted</keyword>
<dbReference type="InterPro" id="IPR001254">
    <property type="entry name" value="Trypsin_dom"/>
</dbReference>
<comment type="subcellular location">
    <subcellularLocation>
        <location evidence="1">Secreted</location>
    </subcellularLocation>
</comment>
<evidence type="ECO:0000256" key="5">
    <source>
        <dbReference type="SAM" id="SignalP"/>
    </source>
</evidence>
<dbReference type="PRINTS" id="PR00722">
    <property type="entry name" value="CHYMOTRYPSIN"/>
</dbReference>
<dbReference type="SMART" id="SM00020">
    <property type="entry name" value="Tryp_SPc"/>
    <property type="match status" value="1"/>
</dbReference>
<evidence type="ECO:0000313" key="8">
    <source>
        <dbReference type="Proteomes" id="UP000549394"/>
    </source>
</evidence>
<evidence type="ECO:0000256" key="4">
    <source>
        <dbReference type="RuleBase" id="RU363034"/>
    </source>
</evidence>
<dbReference type="GO" id="GO:0004252">
    <property type="term" value="F:serine-type endopeptidase activity"/>
    <property type="evidence" value="ECO:0007669"/>
    <property type="project" value="InterPro"/>
</dbReference>
<dbReference type="Pfam" id="PF00089">
    <property type="entry name" value="Trypsin"/>
    <property type="match status" value="1"/>
</dbReference>
<dbReference type="Proteomes" id="UP000549394">
    <property type="component" value="Unassembled WGS sequence"/>
</dbReference>
<keyword evidence="4" id="KW-0720">Serine protease</keyword>
<dbReference type="InterPro" id="IPR009003">
    <property type="entry name" value="Peptidase_S1_PA"/>
</dbReference>
<comment type="caution">
    <text evidence="7">The sequence shown here is derived from an EMBL/GenBank/DDBJ whole genome shotgun (WGS) entry which is preliminary data.</text>
</comment>
<feature type="signal peptide" evidence="5">
    <location>
        <begin position="1"/>
        <end position="15"/>
    </location>
</feature>
<reference evidence="7 8" key="1">
    <citation type="submission" date="2020-08" db="EMBL/GenBank/DDBJ databases">
        <authorList>
            <person name="Hejnol A."/>
        </authorList>
    </citation>
    <scope>NUCLEOTIDE SEQUENCE [LARGE SCALE GENOMIC DNA]</scope>
</reference>
<dbReference type="GO" id="GO:0006508">
    <property type="term" value="P:proteolysis"/>
    <property type="evidence" value="ECO:0007669"/>
    <property type="project" value="UniProtKB-KW"/>
</dbReference>
<feature type="chain" id="PRO_5029851090" evidence="5">
    <location>
        <begin position="16"/>
        <end position="275"/>
    </location>
</feature>
<dbReference type="InterPro" id="IPR043504">
    <property type="entry name" value="Peptidase_S1_PA_chymotrypsin"/>
</dbReference>
<evidence type="ECO:0000256" key="3">
    <source>
        <dbReference type="ARBA" id="ARBA00023157"/>
    </source>
</evidence>
<keyword evidence="8" id="KW-1185">Reference proteome</keyword>
<dbReference type="PANTHER" id="PTHR24252:SF7">
    <property type="entry name" value="HYALIN"/>
    <property type="match status" value="1"/>
</dbReference>
<dbReference type="PROSITE" id="PS50240">
    <property type="entry name" value="TRYPSIN_DOM"/>
    <property type="match status" value="1"/>
</dbReference>
<dbReference type="SUPFAM" id="SSF50494">
    <property type="entry name" value="Trypsin-like serine proteases"/>
    <property type="match status" value="1"/>
</dbReference>
<evidence type="ECO:0000313" key="7">
    <source>
        <dbReference type="EMBL" id="CAD5126830.1"/>
    </source>
</evidence>
<dbReference type="FunFam" id="2.40.10.10:FF:000047">
    <property type="entry name" value="Trypsin eta"/>
    <property type="match status" value="1"/>
</dbReference>
<dbReference type="AlphaFoldDB" id="A0A7I8WFC8"/>